<protein>
    <recommendedName>
        <fullName evidence="1">Mechanosensitive ion channel transmembrane helices 2/3 domain-containing protein</fullName>
    </recommendedName>
</protein>
<dbReference type="EMBL" id="BART01039614">
    <property type="protein sequence ID" value="GAH21906.1"/>
    <property type="molecule type" value="Genomic_DNA"/>
</dbReference>
<name>X1DLV6_9ZZZZ</name>
<dbReference type="AlphaFoldDB" id="X1DLV6"/>
<proteinExistence type="predicted"/>
<organism evidence="2">
    <name type="scientific">marine sediment metagenome</name>
    <dbReference type="NCBI Taxonomy" id="412755"/>
    <lineage>
        <taxon>unclassified sequences</taxon>
        <taxon>metagenomes</taxon>
        <taxon>ecological metagenomes</taxon>
    </lineage>
</organism>
<dbReference type="InterPro" id="IPR049142">
    <property type="entry name" value="MS_channel_1st"/>
</dbReference>
<sequence length="33" mass="3431">MVYYLLVAFVLVAVLSLFGVEVTSIIAVMGAAA</sequence>
<gene>
    <name evidence="2" type="ORF">S01H4_65002</name>
</gene>
<accession>X1DLV6</accession>
<comment type="caution">
    <text evidence="2">The sequence shown here is derived from an EMBL/GenBank/DDBJ whole genome shotgun (WGS) entry which is preliminary data.</text>
</comment>
<dbReference type="Pfam" id="PF21088">
    <property type="entry name" value="MS_channel_1st"/>
    <property type="match status" value="1"/>
</dbReference>
<evidence type="ECO:0000259" key="1">
    <source>
        <dbReference type="Pfam" id="PF21088"/>
    </source>
</evidence>
<dbReference type="GO" id="GO:0016020">
    <property type="term" value="C:membrane"/>
    <property type="evidence" value="ECO:0007669"/>
    <property type="project" value="InterPro"/>
</dbReference>
<dbReference type="InterPro" id="IPR011014">
    <property type="entry name" value="MscS_channel_TM-2"/>
</dbReference>
<feature type="non-terminal residue" evidence="2">
    <location>
        <position position="33"/>
    </location>
</feature>
<reference evidence="2" key="1">
    <citation type="journal article" date="2014" name="Front. Microbiol.">
        <title>High frequency of phylogenetically diverse reductive dehalogenase-homologous genes in deep subseafloor sedimentary metagenomes.</title>
        <authorList>
            <person name="Kawai M."/>
            <person name="Futagami T."/>
            <person name="Toyoda A."/>
            <person name="Takaki Y."/>
            <person name="Nishi S."/>
            <person name="Hori S."/>
            <person name="Arai W."/>
            <person name="Tsubouchi T."/>
            <person name="Morono Y."/>
            <person name="Uchiyama I."/>
            <person name="Ito T."/>
            <person name="Fujiyama A."/>
            <person name="Inagaki F."/>
            <person name="Takami H."/>
        </authorList>
    </citation>
    <scope>NUCLEOTIDE SEQUENCE</scope>
    <source>
        <strain evidence="2">Expedition CK06-06</strain>
    </source>
</reference>
<feature type="domain" description="Mechanosensitive ion channel transmembrane helices 2/3" evidence="1">
    <location>
        <begin position="2"/>
        <end position="33"/>
    </location>
</feature>
<evidence type="ECO:0000313" key="2">
    <source>
        <dbReference type="EMBL" id="GAH21906.1"/>
    </source>
</evidence>
<dbReference type="SUPFAM" id="SSF82861">
    <property type="entry name" value="Mechanosensitive channel protein MscS (YggB), transmembrane region"/>
    <property type="match status" value="1"/>
</dbReference>